<feature type="transmembrane region" description="Helical" evidence="6">
    <location>
        <begin position="6"/>
        <end position="26"/>
    </location>
</feature>
<feature type="transmembrane region" description="Helical" evidence="6">
    <location>
        <begin position="182"/>
        <end position="203"/>
    </location>
</feature>
<keyword evidence="3 6" id="KW-0812">Transmembrane</keyword>
<keyword evidence="2" id="KW-1003">Cell membrane</keyword>
<comment type="subcellular location">
    <subcellularLocation>
        <location evidence="1">Cell membrane</location>
        <topology evidence="1">Multi-pass membrane protein</topology>
    </subcellularLocation>
</comment>
<protein>
    <submittedName>
        <fullName evidence="7">Threonine/homoserine/homoserine lactone efflux protein</fullName>
    </submittedName>
</protein>
<accession>A0A1M6B669</accession>
<reference evidence="7 8" key="1">
    <citation type="submission" date="2016-11" db="EMBL/GenBank/DDBJ databases">
        <authorList>
            <person name="Varghese N."/>
            <person name="Submissions S."/>
        </authorList>
    </citation>
    <scope>NUCLEOTIDE SEQUENCE [LARGE SCALE GENOMIC DNA]</scope>
    <source>
        <strain evidence="7 8">DSM 19027</strain>
    </source>
</reference>
<evidence type="ECO:0000256" key="2">
    <source>
        <dbReference type="ARBA" id="ARBA00022475"/>
    </source>
</evidence>
<keyword evidence="5 6" id="KW-0472">Membrane</keyword>
<evidence type="ECO:0000256" key="3">
    <source>
        <dbReference type="ARBA" id="ARBA00022692"/>
    </source>
</evidence>
<feature type="transmembrane region" description="Helical" evidence="6">
    <location>
        <begin position="109"/>
        <end position="131"/>
    </location>
</feature>
<name>A0A1M6B669_9FIRM</name>
<dbReference type="Pfam" id="PF01810">
    <property type="entry name" value="LysE"/>
    <property type="match status" value="1"/>
</dbReference>
<evidence type="ECO:0000256" key="6">
    <source>
        <dbReference type="SAM" id="Phobius"/>
    </source>
</evidence>
<evidence type="ECO:0000256" key="4">
    <source>
        <dbReference type="ARBA" id="ARBA00022989"/>
    </source>
</evidence>
<gene>
    <name evidence="7" type="ORF">SAMN05444373_100283</name>
</gene>
<dbReference type="PANTHER" id="PTHR38825">
    <property type="entry name" value="LYSINE EXPORTER PROTEIN (LYSE/YGGA)"/>
    <property type="match status" value="1"/>
</dbReference>
<dbReference type="GO" id="GO:0006865">
    <property type="term" value="P:amino acid transport"/>
    <property type="evidence" value="ECO:0007669"/>
    <property type="project" value="InterPro"/>
</dbReference>
<dbReference type="EMBL" id="FQZP01000002">
    <property type="protein sequence ID" value="SHI44231.1"/>
    <property type="molecule type" value="Genomic_DNA"/>
</dbReference>
<sequence>MYTFIRSFIIGFSGAMMPGSLLTYTVEKSLKIGPKAGPLVSLGHALLELVLVILLFIGVGQYLETPLAQMIIGFLGGAVLIFFGGSMIRDAAKGKLQIDMKSASAAKSGGIILGSMLVSASNPYFAVWWAAVGLGLMMEAYNLMGVAGVVLFYTGHILSDFSWYTLVSFIIGKTRKFINMKIYRIIIVVLGAVLIAFGAGFLVSSVKMLLGPVS</sequence>
<feature type="transmembrane region" description="Helical" evidence="6">
    <location>
        <begin position="143"/>
        <end position="170"/>
    </location>
</feature>
<feature type="transmembrane region" description="Helical" evidence="6">
    <location>
        <begin position="38"/>
        <end position="61"/>
    </location>
</feature>
<feature type="transmembrane region" description="Helical" evidence="6">
    <location>
        <begin position="67"/>
        <end position="88"/>
    </location>
</feature>
<organism evidence="7 8">
    <name type="scientific">Thermoclostridium caenicola</name>
    <dbReference type="NCBI Taxonomy" id="659425"/>
    <lineage>
        <taxon>Bacteria</taxon>
        <taxon>Bacillati</taxon>
        <taxon>Bacillota</taxon>
        <taxon>Clostridia</taxon>
        <taxon>Eubacteriales</taxon>
        <taxon>Oscillospiraceae</taxon>
        <taxon>Thermoclostridium</taxon>
    </lineage>
</organism>
<keyword evidence="8" id="KW-1185">Reference proteome</keyword>
<dbReference type="GO" id="GO:0005886">
    <property type="term" value="C:plasma membrane"/>
    <property type="evidence" value="ECO:0007669"/>
    <property type="project" value="UniProtKB-SubCell"/>
</dbReference>
<evidence type="ECO:0000313" key="8">
    <source>
        <dbReference type="Proteomes" id="UP000324781"/>
    </source>
</evidence>
<evidence type="ECO:0000256" key="5">
    <source>
        <dbReference type="ARBA" id="ARBA00023136"/>
    </source>
</evidence>
<keyword evidence="4 6" id="KW-1133">Transmembrane helix</keyword>
<dbReference type="AlphaFoldDB" id="A0A1M6B669"/>
<evidence type="ECO:0000256" key="1">
    <source>
        <dbReference type="ARBA" id="ARBA00004651"/>
    </source>
</evidence>
<dbReference type="InterPro" id="IPR001123">
    <property type="entry name" value="LeuE-type"/>
</dbReference>
<evidence type="ECO:0000313" key="7">
    <source>
        <dbReference type="EMBL" id="SHI44231.1"/>
    </source>
</evidence>
<dbReference type="PANTHER" id="PTHR38825:SF1">
    <property type="entry name" value="TRANSPORTER, LYSE FAMILY"/>
    <property type="match status" value="1"/>
</dbReference>
<proteinExistence type="predicted"/>
<dbReference type="RefSeq" id="WP_243133153.1">
    <property type="nucleotide sequence ID" value="NZ_DAONMB010000058.1"/>
</dbReference>
<dbReference type="Proteomes" id="UP000324781">
    <property type="component" value="Unassembled WGS sequence"/>
</dbReference>